<gene>
    <name evidence="1" type="ORF">ACFPFO_04570</name>
</gene>
<organism evidence="1 2">
    <name type="scientific">Saliphagus infecundisoli</name>
    <dbReference type="NCBI Taxonomy" id="1849069"/>
    <lineage>
        <taxon>Archaea</taxon>
        <taxon>Methanobacteriati</taxon>
        <taxon>Methanobacteriota</taxon>
        <taxon>Stenosarchaea group</taxon>
        <taxon>Halobacteria</taxon>
        <taxon>Halobacteriales</taxon>
        <taxon>Natrialbaceae</taxon>
        <taxon>Saliphagus</taxon>
    </lineage>
</organism>
<name>A0ABD5QBF5_9EURY</name>
<protein>
    <submittedName>
        <fullName evidence="1">Uncharacterized protein</fullName>
    </submittedName>
</protein>
<evidence type="ECO:0000313" key="2">
    <source>
        <dbReference type="Proteomes" id="UP001595925"/>
    </source>
</evidence>
<accession>A0ABD5QBF5</accession>
<comment type="caution">
    <text evidence="1">The sequence shown here is derived from an EMBL/GenBank/DDBJ whole genome shotgun (WGS) entry which is preliminary data.</text>
</comment>
<evidence type="ECO:0000313" key="1">
    <source>
        <dbReference type="EMBL" id="MFC4987050.1"/>
    </source>
</evidence>
<dbReference type="RefSeq" id="WP_224828296.1">
    <property type="nucleotide sequence ID" value="NZ_JAIVEF010000005.1"/>
</dbReference>
<dbReference type="Proteomes" id="UP001595925">
    <property type="component" value="Unassembled WGS sequence"/>
</dbReference>
<reference evidence="1 2" key="1">
    <citation type="journal article" date="2019" name="Int. J. Syst. Evol. Microbiol.">
        <title>The Global Catalogue of Microorganisms (GCM) 10K type strain sequencing project: providing services to taxonomists for standard genome sequencing and annotation.</title>
        <authorList>
            <consortium name="The Broad Institute Genomics Platform"/>
            <consortium name="The Broad Institute Genome Sequencing Center for Infectious Disease"/>
            <person name="Wu L."/>
            <person name="Ma J."/>
        </authorList>
    </citation>
    <scope>NUCLEOTIDE SEQUENCE [LARGE SCALE GENOMIC DNA]</scope>
    <source>
        <strain evidence="1 2">CGMCC 1.15824</strain>
    </source>
</reference>
<dbReference type="EMBL" id="JBHSJG010000014">
    <property type="protein sequence ID" value="MFC4987050.1"/>
    <property type="molecule type" value="Genomic_DNA"/>
</dbReference>
<dbReference type="AlphaFoldDB" id="A0ABD5QBF5"/>
<dbReference type="Pfam" id="PF24373">
    <property type="entry name" value="DUF7529"/>
    <property type="match status" value="1"/>
</dbReference>
<keyword evidence="2" id="KW-1185">Reference proteome</keyword>
<dbReference type="InterPro" id="IPR055951">
    <property type="entry name" value="DUF7529"/>
</dbReference>
<sequence length="165" mass="18031">MTGDSPTEGLGPEVWPTFLADAADIAAEYREAGWEVVECDPGDVTAVASTDHDRFGFSVLVADDEYEAIEELFDRAEFDSVEVFSHAVEGVVFVLAVERDEEREVAVTVPIFYRRAGSQDLFEVAEDRGELPIHLRTPSGDRWLTFSHAEPSLFAGDAESGESGG</sequence>
<proteinExistence type="predicted"/>